<dbReference type="EMBL" id="BAAATE010000011">
    <property type="protein sequence ID" value="GAA2668029.1"/>
    <property type="molecule type" value="Genomic_DNA"/>
</dbReference>
<accession>A0ABN3S5H4</accession>
<evidence type="ECO:0000313" key="2">
    <source>
        <dbReference type="EMBL" id="GAA2668029.1"/>
    </source>
</evidence>
<feature type="transmembrane region" description="Helical" evidence="1">
    <location>
        <begin position="33"/>
        <end position="56"/>
    </location>
</feature>
<keyword evidence="1" id="KW-1133">Transmembrane helix</keyword>
<comment type="caution">
    <text evidence="2">The sequence shown here is derived from an EMBL/GenBank/DDBJ whole genome shotgun (WGS) entry which is preliminary data.</text>
</comment>
<proteinExistence type="predicted"/>
<evidence type="ECO:0000256" key="1">
    <source>
        <dbReference type="SAM" id="Phobius"/>
    </source>
</evidence>
<gene>
    <name evidence="2" type="ORF">GCM10010412_045880</name>
</gene>
<keyword evidence="1" id="KW-0472">Membrane</keyword>
<organism evidence="2 3">
    <name type="scientific">Nonomuraea recticatena</name>
    <dbReference type="NCBI Taxonomy" id="46178"/>
    <lineage>
        <taxon>Bacteria</taxon>
        <taxon>Bacillati</taxon>
        <taxon>Actinomycetota</taxon>
        <taxon>Actinomycetes</taxon>
        <taxon>Streptosporangiales</taxon>
        <taxon>Streptosporangiaceae</taxon>
        <taxon>Nonomuraea</taxon>
    </lineage>
</organism>
<name>A0ABN3S5H4_9ACTN</name>
<evidence type="ECO:0000313" key="3">
    <source>
        <dbReference type="Proteomes" id="UP001501666"/>
    </source>
</evidence>
<protein>
    <submittedName>
        <fullName evidence="2">Uncharacterized protein</fullName>
    </submittedName>
</protein>
<sequence>MGLIAPTRVAGHQGGTPTLTVDRHRPGYLFRRVGRALLGFGVALVVAAVVVALWWLTR</sequence>
<keyword evidence="3" id="KW-1185">Reference proteome</keyword>
<keyword evidence="1" id="KW-0812">Transmembrane</keyword>
<reference evidence="2 3" key="1">
    <citation type="journal article" date="2019" name="Int. J. Syst. Evol. Microbiol.">
        <title>The Global Catalogue of Microorganisms (GCM) 10K type strain sequencing project: providing services to taxonomists for standard genome sequencing and annotation.</title>
        <authorList>
            <consortium name="The Broad Institute Genomics Platform"/>
            <consortium name="The Broad Institute Genome Sequencing Center for Infectious Disease"/>
            <person name="Wu L."/>
            <person name="Ma J."/>
        </authorList>
    </citation>
    <scope>NUCLEOTIDE SEQUENCE [LARGE SCALE GENOMIC DNA]</scope>
    <source>
        <strain evidence="2 3">JCM 6835</strain>
    </source>
</reference>
<dbReference type="Proteomes" id="UP001501666">
    <property type="component" value="Unassembled WGS sequence"/>
</dbReference>